<proteinExistence type="predicted"/>
<reference evidence="2 3" key="1">
    <citation type="submission" date="2020-10" db="EMBL/GenBank/DDBJ databases">
        <title>Novel species in genus Corynebacterium.</title>
        <authorList>
            <person name="Zhang G."/>
        </authorList>
    </citation>
    <scope>NUCLEOTIDE SEQUENCE [LARGE SCALE GENOMIC DNA]</scope>
    <source>
        <strain evidence="2 3">DSM 45110</strain>
    </source>
</reference>
<dbReference type="SUPFAM" id="SSF48317">
    <property type="entry name" value="Acid phosphatase/Vanadium-dependent haloperoxidase"/>
    <property type="match status" value="1"/>
</dbReference>
<keyword evidence="3" id="KW-1185">Reference proteome</keyword>
<sequence>MLAAAAVTFGTVTPAQADVLDGLGRVTLPAIAGAETIPGYPAPVLHPGAPNPQPFGPDYLGGYISDISSYQYGVYLDVVDGFRDLQANHPDTMAQNLETTVRTNNEAANNPDLIARAQRDAAADKGGLLEVLSDSMGAELGGHFRQALAENRLPKTNFLLGNGYAARAGGPASATFVEKEVYGYDRPFVVAPDRINRYEDGVNEFYGDSKAFPSGHTNQATWVTTLLGLAVPELAPQLAARGSEAGYNRTVMGVHYPLDVMGGRMMGTAAAADRWNDLHMRDAIRQMGQEIKAELEWRTGKPLAQAVAEDQPYRSTSEAVSEYTQRMTYGFKPVYNTNAPMIVPQAAPDLLLSRHPNLNYDQRASVIRQTAIPAGSPLDDQSARGSWQRVNLAAALAATVTVNADGSVSVC</sequence>
<protein>
    <submittedName>
        <fullName evidence="2">Phosphatase PAP2 family protein</fullName>
    </submittedName>
</protein>
<evidence type="ECO:0000259" key="1">
    <source>
        <dbReference type="SMART" id="SM00014"/>
    </source>
</evidence>
<dbReference type="Gene3D" id="1.20.144.10">
    <property type="entry name" value="Phosphatidic acid phosphatase type 2/haloperoxidase"/>
    <property type="match status" value="1"/>
</dbReference>
<dbReference type="EMBL" id="JADKMY010000001">
    <property type="protein sequence ID" value="MBF4553068.1"/>
    <property type="molecule type" value="Genomic_DNA"/>
</dbReference>
<dbReference type="Proteomes" id="UP000635902">
    <property type="component" value="Unassembled WGS sequence"/>
</dbReference>
<dbReference type="Pfam" id="PF01569">
    <property type="entry name" value="PAP2"/>
    <property type="match status" value="1"/>
</dbReference>
<comment type="caution">
    <text evidence="2">The sequence shown here is derived from an EMBL/GenBank/DDBJ whole genome shotgun (WGS) entry which is preliminary data.</text>
</comment>
<feature type="domain" description="Phosphatidic acid phosphatase type 2/haloperoxidase" evidence="1">
    <location>
        <begin position="162"/>
        <end position="275"/>
    </location>
</feature>
<organism evidence="2 3">
    <name type="scientific">Corynebacterium suicordis DSM 45110</name>
    <dbReference type="NCBI Taxonomy" id="1121369"/>
    <lineage>
        <taxon>Bacteria</taxon>
        <taxon>Bacillati</taxon>
        <taxon>Actinomycetota</taxon>
        <taxon>Actinomycetes</taxon>
        <taxon>Mycobacteriales</taxon>
        <taxon>Corynebacteriaceae</taxon>
        <taxon>Corynebacterium</taxon>
    </lineage>
</organism>
<name>A0ABR9ZI48_9CORY</name>
<dbReference type="InterPro" id="IPR036938">
    <property type="entry name" value="PAP2/HPO_sf"/>
</dbReference>
<evidence type="ECO:0000313" key="3">
    <source>
        <dbReference type="Proteomes" id="UP000635902"/>
    </source>
</evidence>
<dbReference type="InterPro" id="IPR000326">
    <property type="entry name" value="PAP2/HPO"/>
</dbReference>
<dbReference type="SMART" id="SM00014">
    <property type="entry name" value="acidPPc"/>
    <property type="match status" value="1"/>
</dbReference>
<accession>A0ABR9ZI48</accession>
<evidence type="ECO:0000313" key="2">
    <source>
        <dbReference type="EMBL" id="MBF4553068.1"/>
    </source>
</evidence>
<gene>
    <name evidence="2" type="ORF">IRY30_03090</name>
</gene>